<reference evidence="2" key="1">
    <citation type="submission" date="2020-06" db="EMBL/GenBank/DDBJ databases">
        <authorList>
            <person name="Li T."/>
            <person name="Hu X."/>
            <person name="Zhang T."/>
            <person name="Song X."/>
            <person name="Zhang H."/>
            <person name="Dai N."/>
            <person name="Sheng W."/>
            <person name="Hou X."/>
            <person name="Wei L."/>
        </authorList>
    </citation>
    <scope>NUCLEOTIDE SEQUENCE</scope>
    <source>
        <strain evidence="2">3651</strain>
        <tissue evidence="2">Leaf</tissue>
    </source>
</reference>
<feature type="compositionally biased region" description="Basic residues" evidence="1">
    <location>
        <begin position="89"/>
        <end position="99"/>
    </location>
</feature>
<evidence type="ECO:0000313" key="2">
    <source>
        <dbReference type="EMBL" id="KAK4413620.1"/>
    </source>
</evidence>
<sequence>MEDAHLVEDEATRPEPLTHRPRKEVAGNLETPPGTVYHLTEEALQELLSATVRDALSRARTTRGTSPIQPRRLSTILLRSKQPHEGSSRCRRNCTKRGKTPTSRECIIRSPSRS</sequence>
<gene>
    <name evidence="2" type="ORF">Salat_2774800</name>
</gene>
<keyword evidence="3" id="KW-1185">Reference proteome</keyword>
<reference evidence="2" key="2">
    <citation type="journal article" date="2024" name="Plant">
        <title>Genomic evolution and insights into agronomic trait innovations of Sesamum species.</title>
        <authorList>
            <person name="Miao H."/>
            <person name="Wang L."/>
            <person name="Qu L."/>
            <person name="Liu H."/>
            <person name="Sun Y."/>
            <person name="Le M."/>
            <person name="Wang Q."/>
            <person name="Wei S."/>
            <person name="Zheng Y."/>
            <person name="Lin W."/>
            <person name="Duan Y."/>
            <person name="Cao H."/>
            <person name="Xiong S."/>
            <person name="Wang X."/>
            <person name="Wei L."/>
            <person name="Li C."/>
            <person name="Ma Q."/>
            <person name="Ju M."/>
            <person name="Zhao R."/>
            <person name="Li G."/>
            <person name="Mu C."/>
            <person name="Tian Q."/>
            <person name="Mei H."/>
            <person name="Zhang T."/>
            <person name="Gao T."/>
            <person name="Zhang H."/>
        </authorList>
    </citation>
    <scope>NUCLEOTIDE SEQUENCE</scope>
    <source>
        <strain evidence="2">3651</strain>
    </source>
</reference>
<name>A0AAE1XKI3_9LAMI</name>
<evidence type="ECO:0000256" key="1">
    <source>
        <dbReference type="SAM" id="MobiDB-lite"/>
    </source>
</evidence>
<feature type="compositionally biased region" description="Basic and acidic residues" evidence="1">
    <location>
        <begin position="1"/>
        <end position="18"/>
    </location>
</feature>
<comment type="caution">
    <text evidence="2">The sequence shown here is derived from an EMBL/GenBank/DDBJ whole genome shotgun (WGS) entry which is preliminary data.</text>
</comment>
<feature type="region of interest" description="Disordered" evidence="1">
    <location>
        <begin position="58"/>
        <end position="114"/>
    </location>
</feature>
<protein>
    <submittedName>
        <fullName evidence="2">Uncharacterized protein</fullName>
    </submittedName>
</protein>
<evidence type="ECO:0000313" key="3">
    <source>
        <dbReference type="Proteomes" id="UP001293254"/>
    </source>
</evidence>
<dbReference type="EMBL" id="JACGWO010000012">
    <property type="protein sequence ID" value="KAK4413620.1"/>
    <property type="molecule type" value="Genomic_DNA"/>
</dbReference>
<feature type="region of interest" description="Disordered" evidence="1">
    <location>
        <begin position="1"/>
        <end position="30"/>
    </location>
</feature>
<accession>A0AAE1XKI3</accession>
<dbReference type="Proteomes" id="UP001293254">
    <property type="component" value="Unassembled WGS sequence"/>
</dbReference>
<organism evidence="2 3">
    <name type="scientific">Sesamum alatum</name>
    <dbReference type="NCBI Taxonomy" id="300844"/>
    <lineage>
        <taxon>Eukaryota</taxon>
        <taxon>Viridiplantae</taxon>
        <taxon>Streptophyta</taxon>
        <taxon>Embryophyta</taxon>
        <taxon>Tracheophyta</taxon>
        <taxon>Spermatophyta</taxon>
        <taxon>Magnoliopsida</taxon>
        <taxon>eudicotyledons</taxon>
        <taxon>Gunneridae</taxon>
        <taxon>Pentapetalae</taxon>
        <taxon>asterids</taxon>
        <taxon>lamiids</taxon>
        <taxon>Lamiales</taxon>
        <taxon>Pedaliaceae</taxon>
        <taxon>Sesamum</taxon>
    </lineage>
</organism>
<dbReference type="AlphaFoldDB" id="A0AAE1XKI3"/>
<proteinExistence type="predicted"/>